<protein>
    <recommendedName>
        <fullName evidence="3">Tail fiber assembly protein</fullName>
    </recommendedName>
</protein>
<dbReference type="RefSeq" id="WP_023293622.1">
    <property type="nucleotide sequence ID" value="NZ_JAALAJ010000004.1"/>
</dbReference>
<name>A0A5P0J6I2_ECOLX</name>
<proteinExistence type="predicted"/>
<gene>
    <name evidence="1" type="ORF">EIZ93_05275</name>
</gene>
<dbReference type="AlphaFoldDB" id="A0A5P0J6I2"/>
<sequence length="140" mass="15407">MKIYYSPSNNAFYSDGISYPALPDDLIEISEARWQDALTKQAEGKVISPGPDGLPVLLDQVVDYTAENIATAQSEYDHATSVINALNEQIQDEDYDGTTEEAVKAELTAWSNYRKELRAYIKAGDGSQMLPSSQSSSGYQ</sequence>
<evidence type="ECO:0000313" key="2">
    <source>
        <dbReference type="Proteomes" id="UP000359125"/>
    </source>
</evidence>
<organism evidence="1 2">
    <name type="scientific">Escherichia coli</name>
    <dbReference type="NCBI Taxonomy" id="562"/>
    <lineage>
        <taxon>Bacteria</taxon>
        <taxon>Pseudomonadati</taxon>
        <taxon>Pseudomonadota</taxon>
        <taxon>Gammaproteobacteria</taxon>
        <taxon>Enterobacterales</taxon>
        <taxon>Enterobacteriaceae</taxon>
        <taxon>Escherichia</taxon>
    </lineage>
</organism>
<accession>A0A5P0J6I2</accession>
<comment type="caution">
    <text evidence="1">The sequence shown here is derived from an EMBL/GenBank/DDBJ whole genome shotgun (WGS) entry which is preliminary data.</text>
</comment>
<reference evidence="1 2" key="1">
    <citation type="journal article" date="2019" name="Environ. Health Perspect.">
        <title>Inter-host Transmission of Carbapenemase-Producing Escherichia coli among Humans and Backyard Animals.</title>
        <authorList>
            <person name="Li J."/>
            <person name="Bi Z."/>
            <person name="Ma S."/>
            <person name="Chen B."/>
            <person name="Cai C."/>
            <person name="He J."/>
            <person name="Schwarz S."/>
            <person name="Sun C."/>
            <person name="Zhou Y."/>
            <person name="Yin J."/>
            <person name="Hulth A."/>
            <person name="Wang Y."/>
            <person name="Shen Z."/>
            <person name="Wang S."/>
            <person name="Wu C."/>
            <person name="Nilsson L.E."/>
            <person name="Walsh T.R."/>
            <person name="Borjesson S."/>
            <person name="Shen J."/>
            <person name="Sun Q."/>
            <person name="Wang Y."/>
        </authorList>
    </citation>
    <scope>NUCLEOTIDE SEQUENCE [LARGE SCALE GENOMIC DNA]</scope>
    <source>
        <strain evidence="1 2">A016f</strain>
    </source>
</reference>
<dbReference type="Proteomes" id="UP000359125">
    <property type="component" value="Unassembled WGS sequence"/>
</dbReference>
<evidence type="ECO:0000313" key="1">
    <source>
        <dbReference type="EMBL" id="MQK23737.1"/>
    </source>
</evidence>
<dbReference type="EMBL" id="RYCF01000009">
    <property type="protein sequence ID" value="MQK23737.1"/>
    <property type="molecule type" value="Genomic_DNA"/>
</dbReference>
<evidence type="ECO:0008006" key="3">
    <source>
        <dbReference type="Google" id="ProtNLM"/>
    </source>
</evidence>